<dbReference type="GO" id="GO:0006281">
    <property type="term" value="P:DNA repair"/>
    <property type="evidence" value="ECO:0007669"/>
    <property type="project" value="UniProtKB-ARBA"/>
</dbReference>
<feature type="domain" description="YqaJ viral recombinase" evidence="1">
    <location>
        <begin position="256"/>
        <end position="405"/>
    </location>
</feature>
<evidence type="ECO:0000259" key="1">
    <source>
        <dbReference type="Pfam" id="PF09588"/>
    </source>
</evidence>
<dbReference type="PANTHER" id="PTHR47526:SF3">
    <property type="entry name" value="PHD-TYPE DOMAIN-CONTAINING PROTEIN"/>
    <property type="match status" value="1"/>
</dbReference>
<dbReference type="OrthoDB" id="421276at2759"/>
<name>A0A913ZXL3_PATMI</name>
<dbReference type="EnsemblMetazoa" id="XM_038200117.1">
    <property type="protein sequence ID" value="XP_038056045.1"/>
    <property type="gene ID" value="LOC119728038"/>
</dbReference>
<protein>
    <recommendedName>
        <fullName evidence="1">YqaJ viral recombinase domain-containing protein</fullName>
    </recommendedName>
</protein>
<proteinExistence type="predicted"/>
<dbReference type="InterPro" id="IPR019080">
    <property type="entry name" value="YqaJ_viral_recombinase"/>
</dbReference>
<dbReference type="InterPro" id="IPR011335">
    <property type="entry name" value="Restrct_endonuc-II-like"/>
</dbReference>
<dbReference type="SUPFAM" id="SSF52980">
    <property type="entry name" value="Restriction endonuclease-like"/>
    <property type="match status" value="1"/>
</dbReference>
<dbReference type="CDD" id="cd22343">
    <property type="entry name" value="PDDEXK_lambda_exonuclease-like"/>
    <property type="match status" value="1"/>
</dbReference>
<dbReference type="Proteomes" id="UP000887568">
    <property type="component" value="Unplaced"/>
</dbReference>
<accession>A0A913ZXL3</accession>
<dbReference type="GeneID" id="119728038"/>
<dbReference type="Gene3D" id="3.90.320.10">
    <property type="match status" value="1"/>
</dbReference>
<dbReference type="OMA" id="GQHSCDF"/>
<dbReference type="PANTHER" id="PTHR47526">
    <property type="entry name" value="ATP-DEPENDENT DNA HELICASE"/>
    <property type="match status" value="1"/>
</dbReference>
<evidence type="ECO:0000313" key="2">
    <source>
        <dbReference type="EnsemblMetazoa" id="XP_038056045.1"/>
    </source>
</evidence>
<dbReference type="Pfam" id="PF09588">
    <property type="entry name" value="YqaJ"/>
    <property type="match status" value="1"/>
</dbReference>
<dbReference type="InterPro" id="IPR011604">
    <property type="entry name" value="PDDEXK-like_dom_sf"/>
</dbReference>
<keyword evidence="3" id="KW-1185">Reference proteome</keyword>
<dbReference type="RefSeq" id="XP_038056045.1">
    <property type="nucleotide sequence ID" value="XM_038200117.1"/>
</dbReference>
<dbReference type="AlphaFoldDB" id="A0A913ZXL3"/>
<evidence type="ECO:0000313" key="3">
    <source>
        <dbReference type="Proteomes" id="UP000887568"/>
    </source>
</evidence>
<organism evidence="2 3">
    <name type="scientific">Patiria miniata</name>
    <name type="common">Bat star</name>
    <name type="synonym">Asterina miniata</name>
    <dbReference type="NCBI Taxonomy" id="46514"/>
    <lineage>
        <taxon>Eukaryota</taxon>
        <taxon>Metazoa</taxon>
        <taxon>Echinodermata</taxon>
        <taxon>Eleutherozoa</taxon>
        <taxon>Asterozoa</taxon>
        <taxon>Asteroidea</taxon>
        <taxon>Valvatacea</taxon>
        <taxon>Valvatida</taxon>
        <taxon>Asterinidae</taxon>
        <taxon>Patiria</taxon>
    </lineage>
</organism>
<reference evidence="2" key="1">
    <citation type="submission" date="2022-11" db="UniProtKB">
        <authorList>
            <consortium name="EnsemblMetazoa"/>
        </authorList>
    </citation>
    <scope>IDENTIFICATION</scope>
</reference>
<sequence length="462" mass="51927">MPTPSKAPNFSYSDIYDFDINGPACDDHPNLNHRSISEGLNYLHSGWVGAIKHCYKTVNKDIITLAGQIRFSQRINNFHNVEVTVNKANRQIVTVKCNCTASKGKSWSHSAGLLFKIVEANKCGFTASSCTDKECIWNHSTQENVLPDSISNILGKNESTVNTSLAFDTDEQLMDHLNSSTLKELSAIPGTILNPLKSAKLLSHPHNKRTLPDHELHNTNMECPACLMTYEKYVNLSTTKAALLAQSTVNQKCGLWTTQRKLRITSSTAASVPKTVGTDPAEWIANHLHPTFLRNSATRYGQEHEAVAREQFERDTGKHVETTGLVVNPEESWLGASLDGIVDENTILEIKCPTQQKLSKYGSVRGLINSGQYEVRVQQDGCFYLRETTAASGYYTQVQIAMFCSRRKMCKFMVWSQTDYVIVNVMYNEEWVNNRISQLREFYFIHLLPALTDKIARGDLHI</sequence>